<name>A0A423NPV1_9PSED</name>
<reference evidence="4 5" key="1">
    <citation type="submission" date="2016-10" db="EMBL/GenBank/DDBJ databases">
        <title>Comparative genome analysis of multiple Pseudomonas spp. focuses on biocontrol and plant growth promoting traits.</title>
        <authorList>
            <person name="Tao X.-Y."/>
            <person name="Taylor C.G."/>
        </authorList>
    </citation>
    <scope>NUCLEOTIDE SEQUENCE [LARGE SCALE GENOMIC DNA]</scope>
    <source>
        <strain evidence="4 5">36B3</strain>
    </source>
</reference>
<feature type="domain" description="NAD-dependent epimerase/dehydratase" evidence="3">
    <location>
        <begin position="7"/>
        <end position="228"/>
    </location>
</feature>
<dbReference type="InterPro" id="IPR001509">
    <property type="entry name" value="Epimerase_deHydtase"/>
</dbReference>
<comment type="caution">
    <text evidence="4">The sequence shown here is derived from an EMBL/GenBank/DDBJ whole genome shotgun (WGS) entry which is preliminary data.</text>
</comment>
<accession>A0A423NPV1</accession>
<sequence>MSTKTFLVTGGNGFVGRALIGQLLASADCRVVAPLRRAETAVDPRMRPIQWSGLGSGQDLSEALQGVDCVIHAAARVHVMKEVAVDPLAAFRQVNVQGTLDLARQAAAAGVRRFIFVSSIKVNGEGTPPGRPYCADDVPAPVDPYGISKYEAEQVLQALAKETGMEVVIIRPVLVYGPGVKANFLGMMRWLVRGVPLPFGTVDNRRSLLGLDNLIDLLLTCVEHPAAANQVFLASDGEDVSTTQLLRRLGIALGRPARLVPVPVGLMSGVARLLGREALSQRIFGSLQVDISKNRQLLNWVPPVPLDRALSLTAQHFLDTREI</sequence>
<proteinExistence type="inferred from homology"/>
<dbReference type="AlphaFoldDB" id="A0A423NPV1"/>
<dbReference type="SUPFAM" id="SSF51735">
    <property type="entry name" value="NAD(P)-binding Rossmann-fold domains"/>
    <property type="match status" value="1"/>
</dbReference>
<evidence type="ECO:0000256" key="1">
    <source>
        <dbReference type="ARBA" id="ARBA00005125"/>
    </source>
</evidence>
<dbReference type="InterPro" id="IPR036291">
    <property type="entry name" value="NAD(P)-bd_dom_sf"/>
</dbReference>
<evidence type="ECO:0000259" key="3">
    <source>
        <dbReference type="Pfam" id="PF01370"/>
    </source>
</evidence>
<dbReference type="Proteomes" id="UP000284207">
    <property type="component" value="Unassembled WGS sequence"/>
</dbReference>
<comment type="similarity">
    <text evidence="2">Belongs to the NAD(P)-dependent epimerase/dehydratase family.</text>
</comment>
<evidence type="ECO:0000313" key="5">
    <source>
        <dbReference type="Proteomes" id="UP000284207"/>
    </source>
</evidence>
<gene>
    <name evidence="4" type="ORF">BK674_14655</name>
</gene>
<organism evidence="4 5">
    <name type="scientific">Pseudomonas moraviensis</name>
    <dbReference type="NCBI Taxonomy" id="321662"/>
    <lineage>
        <taxon>Bacteria</taxon>
        <taxon>Pseudomonadati</taxon>
        <taxon>Pseudomonadota</taxon>
        <taxon>Gammaproteobacteria</taxon>
        <taxon>Pseudomonadales</taxon>
        <taxon>Pseudomonadaceae</taxon>
        <taxon>Pseudomonas</taxon>
    </lineage>
</organism>
<dbReference type="RefSeq" id="WP_123419030.1">
    <property type="nucleotide sequence ID" value="NZ_MOCA01000005.1"/>
</dbReference>
<evidence type="ECO:0000313" key="4">
    <source>
        <dbReference type="EMBL" id="ROO00273.1"/>
    </source>
</evidence>
<dbReference type="Pfam" id="PF01370">
    <property type="entry name" value="Epimerase"/>
    <property type="match status" value="1"/>
</dbReference>
<evidence type="ECO:0000256" key="2">
    <source>
        <dbReference type="ARBA" id="ARBA00007637"/>
    </source>
</evidence>
<dbReference type="PANTHER" id="PTHR43000">
    <property type="entry name" value="DTDP-D-GLUCOSE 4,6-DEHYDRATASE-RELATED"/>
    <property type="match status" value="1"/>
</dbReference>
<dbReference type="Gene3D" id="3.40.50.720">
    <property type="entry name" value="NAD(P)-binding Rossmann-like Domain"/>
    <property type="match status" value="1"/>
</dbReference>
<dbReference type="CDD" id="cd05232">
    <property type="entry name" value="UDP_G4E_4_SDR_e"/>
    <property type="match status" value="1"/>
</dbReference>
<protein>
    <submittedName>
        <fullName evidence="4">NAD-dependent dehydratase</fullName>
    </submittedName>
</protein>
<dbReference type="EMBL" id="MOCA01000005">
    <property type="protein sequence ID" value="ROO00273.1"/>
    <property type="molecule type" value="Genomic_DNA"/>
</dbReference>
<comment type="pathway">
    <text evidence="1">Bacterial outer membrane biogenesis; LPS O-antigen biosynthesis.</text>
</comment>